<dbReference type="OrthoDB" id="6108017at2759"/>
<dbReference type="AlphaFoldDB" id="A0A0C2D4M1"/>
<keyword evidence="2" id="KW-0067">ATP-binding</keyword>
<dbReference type="PROSITE" id="PS51844">
    <property type="entry name" value="SH3_LIKE"/>
    <property type="match status" value="1"/>
</dbReference>
<dbReference type="InterPro" id="IPR004009">
    <property type="entry name" value="SH3_Myosin"/>
</dbReference>
<dbReference type="InterPro" id="IPR008989">
    <property type="entry name" value="Myosin_S1_N"/>
</dbReference>
<protein>
    <submittedName>
        <fullName evidence="4">Myosin SH3-like domain protein</fullName>
    </submittedName>
</protein>
<evidence type="ECO:0000313" key="5">
    <source>
        <dbReference type="Proteomes" id="UP000054047"/>
    </source>
</evidence>
<dbReference type="GO" id="GO:0005524">
    <property type="term" value="F:ATP binding"/>
    <property type="evidence" value="ECO:0007669"/>
    <property type="project" value="UniProtKB-KW"/>
</dbReference>
<dbReference type="SUPFAM" id="SSF50084">
    <property type="entry name" value="Myosin S1 fragment, N-terminal domain"/>
    <property type="match status" value="1"/>
</dbReference>
<sequence>MAARDFGRLVWAPDVQEGYVLGTLEDIGAEKITVTRKDGKGQIKASYDEVFPAEDDPKKTVDDNCELLLH</sequence>
<reference evidence="4 5" key="1">
    <citation type="submission" date="2013-12" db="EMBL/GenBank/DDBJ databases">
        <title>Draft genome of the parsitic nematode Ancylostoma duodenale.</title>
        <authorList>
            <person name="Mitreva M."/>
        </authorList>
    </citation>
    <scope>NUCLEOTIDE SEQUENCE [LARGE SCALE GENOMIC DNA]</scope>
    <source>
        <strain evidence="4 5">Zhejiang</strain>
    </source>
</reference>
<dbReference type="GO" id="GO:0016459">
    <property type="term" value="C:myosin complex"/>
    <property type="evidence" value="ECO:0007669"/>
    <property type="project" value="InterPro"/>
</dbReference>
<organism evidence="4 5">
    <name type="scientific">Ancylostoma duodenale</name>
    <dbReference type="NCBI Taxonomy" id="51022"/>
    <lineage>
        <taxon>Eukaryota</taxon>
        <taxon>Metazoa</taxon>
        <taxon>Ecdysozoa</taxon>
        <taxon>Nematoda</taxon>
        <taxon>Chromadorea</taxon>
        <taxon>Rhabditida</taxon>
        <taxon>Rhabditina</taxon>
        <taxon>Rhabditomorpha</taxon>
        <taxon>Strongyloidea</taxon>
        <taxon>Ancylostomatidae</taxon>
        <taxon>Ancylostomatinae</taxon>
        <taxon>Ancylostoma</taxon>
    </lineage>
</organism>
<gene>
    <name evidence="4" type="ORF">ANCDUO_12740</name>
</gene>
<name>A0A0C2D4M1_9BILA</name>
<proteinExistence type="predicted"/>
<keyword evidence="5" id="KW-1185">Reference proteome</keyword>
<evidence type="ECO:0000259" key="3">
    <source>
        <dbReference type="PROSITE" id="PS51844"/>
    </source>
</evidence>
<dbReference type="GO" id="GO:0051015">
    <property type="term" value="F:actin filament binding"/>
    <property type="evidence" value="ECO:0007669"/>
    <property type="project" value="InterPro"/>
</dbReference>
<evidence type="ECO:0000256" key="2">
    <source>
        <dbReference type="ARBA" id="ARBA00022840"/>
    </source>
</evidence>
<keyword evidence="1" id="KW-0547">Nucleotide-binding</keyword>
<feature type="domain" description="Myosin N-terminal SH3-like" evidence="3">
    <location>
        <begin position="5"/>
        <end position="55"/>
    </location>
</feature>
<dbReference type="Proteomes" id="UP000054047">
    <property type="component" value="Unassembled WGS sequence"/>
</dbReference>
<evidence type="ECO:0000313" key="4">
    <source>
        <dbReference type="EMBL" id="KIH57072.1"/>
    </source>
</evidence>
<dbReference type="Pfam" id="PF02736">
    <property type="entry name" value="Myosin_N"/>
    <property type="match status" value="1"/>
</dbReference>
<accession>A0A0C2D4M1</accession>
<dbReference type="EMBL" id="KN734868">
    <property type="protein sequence ID" value="KIH57072.1"/>
    <property type="molecule type" value="Genomic_DNA"/>
</dbReference>
<dbReference type="GO" id="GO:0003774">
    <property type="term" value="F:cytoskeletal motor activity"/>
    <property type="evidence" value="ECO:0007669"/>
    <property type="project" value="InterPro"/>
</dbReference>
<dbReference type="Gene3D" id="2.30.30.360">
    <property type="entry name" value="Myosin S1 fragment, N-terminal"/>
    <property type="match status" value="1"/>
</dbReference>
<evidence type="ECO:0000256" key="1">
    <source>
        <dbReference type="ARBA" id="ARBA00022741"/>
    </source>
</evidence>